<feature type="transmembrane region" description="Helical" evidence="2">
    <location>
        <begin position="100"/>
        <end position="116"/>
    </location>
</feature>
<evidence type="ECO:0000256" key="2">
    <source>
        <dbReference type="SAM" id="Phobius"/>
    </source>
</evidence>
<feature type="transmembrane region" description="Helical" evidence="2">
    <location>
        <begin position="43"/>
        <end position="62"/>
    </location>
</feature>
<gene>
    <name evidence="5" type="ORF">GCM10022262_34800</name>
</gene>
<feature type="transmembrane region" description="Helical" evidence="2">
    <location>
        <begin position="245"/>
        <end position="266"/>
    </location>
</feature>
<feature type="transmembrane region" description="Helical" evidence="2">
    <location>
        <begin position="305"/>
        <end position="327"/>
    </location>
</feature>
<sequence>MQSRNRIAAIDAARALAVIGMVIVNVGPRSGDGLADVLHRIPLGRASLLFVLLAGLGISLLTRRARDSGGPLPWASLLWRSGLLLVGGLALQLLDHGVSVILPTYALLFLIALPVVRAPDRLLLVLAGALMVLGPVTWIFLQMVQGVRFASEPASLTDSPLLILHKVLLSSPYPVITWAGPFLLGMWLGRRRLSDRVLQRRMIVTGAIAAVAGRMISLALVAWLGEPSNTIGFDRLVTSVAHSQMPLWLLSGTGSALLALGVLLRLGRVVDRWLWPLVATGQLALTIYVAHLFALALLIRPEPHTLAEGVLISFVLSVLAIVGATLWRRYFKQGPFEALLRDPWNHPRIPTRLRTAPDAETTPPSHPPRNSTSPRTRSKEEPIQPASATPLTGLKIGPRPHLLTGPSGRQPAQMPVPHPPRVTDFPAGAGQG</sequence>
<feature type="transmembrane region" description="Helical" evidence="2">
    <location>
        <begin position="171"/>
        <end position="190"/>
    </location>
</feature>
<feature type="transmembrane region" description="Helical" evidence="2">
    <location>
        <begin position="202"/>
        <end position="225"/>
    </location>
</feature>
<dbReference type="Pfam" id="PF04235">
    <property type="entry name" value="DUF418"/>
    <property type="match status" value="1"/>
</dbReference>
<accession>A0ABP8EYR3</accession>
<name>A0ABP8EYR3_9MICO</name>
<protein>
    <submittedName>
        <fullName evidence="5">Heparan-alpha-glucosaminide N-acetyltransferase domain-containing protein</fullName>
    </submittedName>
</protein>
<dbReference type="InterPro" id="IPR052529">
    <property type="entry name" value="Bact_Transport_Assoc"/>
</dbReference>
<keyword evidence="2" id="KW-0472">Membrane</keyword>
<organism evidence="5 6">
    <name type="scientific">Georgenia daeguensis</name>
    <dbReference type="NCBI Taxonomy" id="908355"/>
    <lineage>
        <taxon>Bacteria</taxon>
        <taxon>Bacillati</taxon>
        <taxon>Actinomycetota</taxon>
        <taxon>Actinomycetes</taxon>
        <taxon>Micrococcales</taxon>
        <taxon>Bogoriellaceae</taxon>
        <taxon>Georgenia</taxon>
    </lineage>
</organism>
<keyword evidence="2" id="KW-0812">Transmembrane</keyword>
<dbReference type="RefSeq" id="WP_345043997.1">
    <property type="nucleotide sequence ID" value="NZ_BAABBA010000022.1"/>
</dbReference>
<feature type="domain" description="Heparan-alpha-glucosaminide N-acetyltransferase catalytic" evidence="4">
    <location>
        <begin position="6"/>
        <end position="202"/>
    </location>
</feature>
<reference evidence="6" key="1">
    <citation type="journal article" date="2019" name="Int. J. Syst. Evol. Microbiol.">
        <title>The Global Catalogue of Microorganisms (GCM) 10K type strain sequencing project: providing services to taxonomists for standard genome sequencing and annotation.</title>
        <authorList>
            <consortium name="The Broad Institute Genomics Platform"/>
            <consortium name="The Broad Institute Genome Sequencing Center for Infectious Disease"/>
            <person name="Wu L."/>
            <person name="Ma J."/>
        </authorList>
    </citation>
    <scope>NUCLEOTIDE SEQUENCE [LARGE SCALE GENOMIC DNA]</scope>
    <source>
        <strain evidence="6">JCM 17459</strain>
    </source>
</reference>
<dbReference type="Proteomes" id="UP001499841">
    <property type="component" value="Unassembled WGS sequence"/>
</dbReference>
<feature type="region of interest" description="Disordered" evidence="1">
    <location>
        <begin position="347"/>
        <end position="432"/>
    </location>
</feature>
<feature type="transmembrane region" description="Helical" evidence="2">
    <location>
        <begin position="12"/>
        <end position="31"/>
    </location>
</feature>
<evidence type="ECO:0000313" key="5">
    <source>
        <dbReference type="EMBL" id="GAA4289119.1"/>
    </source>
</evidence>
<dbReference type="PANTHER" id="PTHR30590">
    <property type="entry name" value="INNER MEMBRANE PROTEIN"/>
    <property type="match status" value="1"/>
</dbReference>
<evidence type="ECO:0000259" key="4">
    <source>
        <dbReference type="Pfam" id="PF07786"/>
    </source>
</evidence>
<evidence type="ECO:0000256" key="1">
    <source>
        <dbReference type="SAM" id="MobiDB-lite"/>
    </source>
</evidence>
<dbReference type="PANTHER" id="PTHR30590:SF2">
    <property type="entry name" value="INNER MEMBRANE PROTEIN"/>
    <property type="match status" value="1"/>
</dbReference>
<keyword evidence="2" id="KW-1133">Transmembrane helix</keyword>
<dbReference type="InterPro" id="IPR007349">
    <property type="entry name" value="DUF418"/>
</dbReference>
<dbReference type="Pfam" id="PF07786">
    <property type="entry name" value="HGSNAT_cat"/>
    <property type="match status" value="1"/>
</dbReference>
<evidence type="ECO:0000313" key="6">
    <source>
        <dbReference type="Proteomes" id="UP001499841"/>
    </source>
</evidence>
<feature type="transmembrane region" description="Helical" evidence="2">
    <location>
        <begin position="123"/>
        <end position="141"/>
    </location>
</feature>
<dbReference type="EMBL" id="BAABBA010000022">
    <property type="protein sequence ID" value="GAA4289119.1"/>
    <property type="molecule type" value="Genomic_DNA"/>
</dbReference>
<feature type="domain" description="DUF418" evidence="3">
    <location>
        <begin position="207"/>
        <end position="341"/>
    </location>
</feature>
<evidence type="ECO:0000259" key="3">
    <source>
        <dbReference type="Pfam" id="PF04235"/>
    </source>
</evidence>
<comment type="caution">
    <text evidence="5">The sequence shown here is derived from an EMBL/GenBank/DDBJ whole genome shotgun (WGS) entry which is preliminary data.</text>
</comment>
<feature type="transmembrane region" description="Helical" evidence="2">
    <location>
        <begin position="273"/>
        <end position="299"/>
    </location>
</feature>
<feature type="transmembrane region" description="Helical" evidence="2">
    <location>
        <begin position="74"/>
        <end position="94"/>
    </location>
</feature>
<proteinExistence type="predicted"/>
<dbReference type="InterPro" id="IPR012429">
    <property type="entry name" value="HGSNAT_cat"/>
</dbReference>
<keyword evidence="6" id="KW-1185">Reference proteome</keyword>